<protein>
    <submittedName>
        <fullName evidence="5">ESX secretion-associated protein EspG</fullName>
    </submittedName>
</protein>
<accession>A0ABS6B4F8</accession>
<dbReference type="Proteomes" id="UP000733379">
    <property type="component" value="Unassembled WGS sequence"/>
</dbReference>
<gene>
    <name evidence="5" type="ORF">KO481_27160</name>
</gene>
<evidence type="ECO:0000313" key="6">
    <source>
        <dbReference type="Proteomes" id="UP000733379"/>
    </source>
</evidence>
<evidence type="ECO:0000256" key="2">
    <source>
        <dbReference type="ARBA" id="ARBA00006411"/>
    </source>
</evidence>
<proteinExistence type="inferred from homology"/>
<dbReference type="InterPro" id="IPR025734">
    <property type="entry name" value="EspG"/>
</dbReference>
<name>A0ABS6B4F8_9NOCA</name>
<evidence type="ECO:0000313" key="5">
    <source>
        <dbReference type="EMBL" id="MBU3065194.1"/>
    </source>
</evidence>
<keyword evidence="4" id="KW-0143">Chaperone</keyword>
<evidence type="ECO:0000256" key="4">
    <source>
        <dbReference type="ARBA" id="ARBA00023186"/>
    </source>
</evidence>
<comment type="similarity">
    <text evidence="2">Belongs to the EspG family.</text>
</comment>
<sequence length="272" mass="30796">MNRTWHLRDLEFIVLRERLLGRELPWPFSYVGPVRSHIDFLNEKARLWSRLQPNLDPDLADAIVRAGDPDARVQIRCWDARDTLDPVSRQFLVGNRCGSRAVVVHGTCGDDFESFDRYRIVECAAQELSAVLVDSLPPMPAGSHSRVELMTYHQAETVDHWSGRSNLYDDGADTVEHRSRQWQRAARGTVGIIDVRQGKSAFGPRGMALNRLFWEDHPDDGRYLIDLNPPLAAIAIDAAGLRARIDAEIAEILRVVQDESREGTVRSSVFDD</sequence>
<keyword evidence="6" id="KW-1185">Reference proteome</keyword>
<comment type="caution">
    <text evidence="5">The sequence shown here is derived from an EMBL/GenBank/DDBJ whole genome shotgun (WGS) entry which is preliminary data.</text>
</comment>
<reference evidence="5 6" key="1">
    <citation type="submission" date="2021-06" db="EMBL/GenBank/DDBJ databases">
        <title>Actinomycetes sequencing.</title>
        <authorList>
            <person name="Shan Q."/>
        </authorList>
    </citation>
    <scope>NUCLEOTIDE SEQUENCE [LARGE SCALE GENOMIC DNA]</scope>
    <source>
        <strain evidence="5 6">NEAU-G5</strain>
    </source>
</reference>
<dbReference type="Pfam" id="PF14011">
    <property type="entry name" value="ESX-1_EspG"/>
    <property type="match status" value="1"/>
</dbReference>
<evidence type="ECO:0000256" key="1">
    <source>
        <dbReference type="ARBA" id="ARBA00004496"/>
    </source>
</evidence>
<keyword evidence="3" id="KW-0963">Cytoplasm</keyword>
<comment type="subcellular location">
    <subcellularLocation>
        <location evidence="1">Cytoplasm</location>
    </subcellularLocation>
</comment>
<dbReference type="EMBL" id="JAHKNI010000010">
    <property type="protein sequence ID" value="MBU3065194.1"/>
    <property type="molecule type" value="Genomic_DNA"/>
</dbReference>
<evidence type="ECO:0000256" key="3">
    <source>
        <dbReference type="ARBA" id="ARBA00022490"/>
    </source>
</evidence>
<organism evidence="5 6">
    <name type="scientific">Nocardia albiluteola</name>
    <dbReference type="NCBI Taxonomy" id="2842303"/>
    <lineage>
        <taxon>Bacteria</taxon>
        <taxon>Bacillati</taxon>
        <taxon>Actinomycetota</taxon>
        <taxon>Actinomycetes</taxon>
        <taxon>Mycobacteriales</taxon>
        <taxon>Nocardiaceae</taxon>
        <taxon>Nocardia</taxon>
    </lineage>
</organism>
<dbReference type="RefSeq" id="WP_215921126.1">
    <property type="nucleotide sequence ID" value="NZ_JAHKNI010000010.1"/>
</dbReference>